<dbReference type="GeneID" id="78455270"/>
<dbReference type="AlphaFoldDB" id="A0AAX2J9Y3"/>
<sequence>MKKSLLLVGAFLTVAAMAQAKEIVPAPVVVEEAPVQVVEKEVIVYRDREPQGFRPNGYLDLQYRFYGEAEELNYKNNGVNNNYGRTQLMGRINMTEKQALEYRIRSYNDWNSSSNDKQNGKDGTQTRLRYFYDHGNLGDSNVDLTSRIEYRKEAEDDAQSLEYQARFNFADYLFNNDFVKTTEFTIAPKYKYYWASNNDNYQNRLGIDLYTMHQFPLGFSFEFNLYGDQYFYGQRQYTNGHSTVKDNTGLTMEAYLYNTTNLYTNDKVDVDFYFEGGYDPYNWNSEKVLRTAINEKGDLKEPTNYTYNDNTYELYAYPQIITTYKVSPNFNVYASLGAEYRNWANINQKSAKDWRWQPTAVVGFKTTF</sequence>
<dbReference type="Proteomes" id="UP000249008">
    <property type="component" value="Chromosome 1"/>
</dbReference>
<accession>A0AAX2J9Y3</accession>
<protein>
    <recommendedName>
        <fullName evidence="4">Porin</fullName>
    </recommendedName>
</protein>
<evidence type="ECO:0000313" key="2">
    <source>
        <dbReference type="EMBL" id="SQJ00379.1"/>
    </source>
</evidence>
<evidence type="ECO:0000256" key="1">
    <source>
        <dbReference type="SAM" id="SignalP"/>
    </source>
</evidence>
<organism evidence="2 3">
    <name type="scientific">Fusobacterium ulcerans</name>
    <dbReference type="NCBI Taxonomy" id="861"/>
    <lineage>
        <taxon>Bacteria</taxon>
        <taxon>Fusobacteriati</taxon>
        <taxon>Fusobacteriota</taxon>
        <taxon>Fusobacteriia</taxon>
        <taxon>Fusobacteriales</taxon>
        <taxon>Fusobacteriaceae</taxon>
        <taxon>Fusobacterium</taxon>
    </lineage>
</organism>
<dbReference type="EMBL" id="LS483487">
    <property type="protein sequence ID" value="SQJ00379.1"/>
    <property type="molecule type" value="Genomic_DNA"/>
</dbReference>
<proteinExistence type="predicted"/>
<dbReference type="KEGG" id="ful:C4N20_10635"/>
<evidence type="ECO:0000313" key="3">
    <source>
        <dbReference type="Proteomes" id="UP000249008"/>
    </source>
</evidence>
<feature type="chain" id="PRO_5043634684" description="Porin" evidence="1">
    <location>
        <begin position="21"/>
        <end position="368"/>
    </location>
</feature>
<keyword evidence="1" id="KW-0732">Signal</keyword>
<reference evidence="2 3" key="1">
    <citation type="submission" date="2018-06" db="EMBL/GenBank/DDBJ databases">
        <authorList>
            <consortium name="Pathogen Informatics"/>
            <person name="Doyle S."/>
        </authorList>
    </citation>
    <scope>NUCLEOTIDE SEQUENCE [LARGE SCALE GENOMIC DNA]</scope>
    <source>
        <strain evidence="2 3">NCTC12112</strain>
    </source>
</reference>
<dbReference type="RefSeq" id="WP_005976163.1">
    <property type="nucleotide sequence ID" value="NZ_CABKNW010000001.1"/>
</dbReference>
<feature type="signal peptide" evidence="1">
    <location>
        <begin position="1"/>
        <end position="20"/>
    </location>
</feature>
<name>A0AAX2J9Y3_9FUSO</name>
<evidence type="ECO:0008006" key="4">
    <source>
        <dbReference type="Google" id="ProtNLM"/>
    </source>
</evidence>
<gene>
    <name evidence="2" type="ORF">NCTC12112_00683</name>
</gene>